<dbReference type="Proteomes" id="UP000824159">
    <property type="component" value="Unassembled WGS sequence"/>
</dbReference>
<sequence length="174" mass="19617">MRKVKEFIKDILIAAAVVVIITLIIKPTIVKERSMEPTLYENNYLFINKLAYITADHPDYGDIIVFESNIDNDDGDGKKLLIKRVIGVENDVIDIHDGTVYRNGTALDESYTLEGFTTGDISNYVIPEDKVFVMGDNRSVSLDSRDEAVGTVYEDDIIGKAFVRLYPFDEICLL</sequence>
<dbReference type="SUPFAM" id="SSF51306">
    <property type="entry name" value="LexA/Signal peptidase"/>
    <property type="match status" value="1"/>
</dbReference>
<name>A0A9D1HD01_9FIRM</name>
<dbReference type="PRINTS" id="PR00727">
    <property type="entry name" value="LEADERPTASE"/>
</dbReference>
<dbReference type="GO" id="GO:0004252">
    <property type="term" value="F:serine-type endopeptidase activity"/>
    <property type="evidence" value="ECO:0007669"/>
    <property type="project" value="InterPro"/>
</dbReference>
<comment type="caution">
    <text evidence="9">The sequence shown here is derived from an EMBL/GenBank/DDBJ whole genome shotgun (WGS) entry which is preliminary data.</text>
</comment>
<dbReference type="CDD" id="cd06530">
    <property type="entry name" value="S26_SPase_I"/>
    <property type="match status" value="1"/>
</dbReference>
<dbReference type="PROSITE" id="PS00761">
    <property type="entry name" value="SPASE_I_3"/>
    <property type="match status" value="1"/>
</dbReference>
<comment type="catalytic activity">
    <reaction evidence="1 7">
        <text>Cleavage of hydrophobic, N-terminal signal or leader sequences from secreted and periplasmic proteins.</text>
        <dbReference type="EC" id="3.4.21.89"/>
    </reaction>
</comment>
<dbReference type="GO" id="GO:0009003">
    <property type="term" value="F:signal peptidase activity"/>
    <property type="evidence" value="ECO:0007669"/>
    <property type="project" value="UniProtKB-EC"/>
</dbReference>
<evidence type="ECO:0000256" key="6">
    <source>
        <dbReference type="PIRSR" id="PIRSR600223-1"/>
    </source>
</evidence>
<accession>A0A9D1HD01</accession>
<evidence type="ECO:0000256" key="1">
    <source>
        <dbReference type="ARBA" id="ARBA00000677"/>
    </source>
</evidence>
<feature type="active site" evidence="6">
    <location>
        <position position="83"/>
    </location>
</feature>
<dbReference type="NCBIfam" id="TIGR02227">
    <property type="entry name" value="sigpep_I_bact"/>
    <property type="match status" value="1"/>
</dbReference>
<organism evidence="9 10">
    <name type="scientific">Candidatus Allocopromorpha excrementavium</name>
    <dbReference type="NCBI Taxonomy" id="2840741"/>
    <lineage>
        <taxon>Bacteria</taxon>
        <taxon>Bacillati</taxon>
        <taxon>Bacillota</taxon>
        <taxon>Clostridia</taxon>
        <taxon>Eubacteriales</taxon>
        <taxon>Eubacteriaceae</taxon>
        <taxon>Eubacteriaceae incertae sedis</taxon>
        <taxon>Candidatus Allocopromorpha</taxon>
    </lineage>
</organism>
<evidence type="ECO:0000313" key="10">
    <source>
        <dbReference type="Proteomes" id="UP000824159"/>
    </source>
</evidence>
<dbReference type="InterPro" id="IPR036286">
    <property type="entry name" value="LexA/Signal_pep-like_sf"/>
</dbReference>
<dbReference type="InterPro" id="IPR019758">
    <property type="entry name" value="Pept_S26A_signal_pept_1_CS"/>
</dbReference>
<comment type="similarity">
    <text evidence="3 7">Belongs to the peptidase S26 family.</text>
</comment>
<dbReference type="AlphaFoldDB" id="A0A9D1HD01"/>
<evidence type="ECO:0000256" key="5">
    <source>
        <dbReference type="ARBA" id="ARBA00022801"/>
    </source>
</evidence>
<feature type="domain" description="Peptidase S26" evidence="8">
    <location>
        <begin position="5"/>
        <end position="165"/>
    </location>
</feature>
<protein>
    <recommendedName>
        <fullName evidence="4 7">Signal peptidase I</fullName>
        <ecNumber evidence="4 7">3.4.21.89</ecNumber>
    </recommendedName>
</protein>
<dbReference type="Pfam" id="PF10502">
    <property type="entry name" value="Peptidase_S26"/>
    <property type="match status" value="1"/>
</dbReference>
<reference evidence="9" key="1">
    <citation type="submission" date="2020-10" db="EMBL/GenBank/DDBJ databases">
        <authorList>
            <person name="Gilroy R."/>
        </authorList>
    </citation>
    <scope>NUCLEOTIDE SEQUENCE</scope>
    <source>
        <strain evidence="9">CHK176-22527</strain>
    </source>
</reference>
<dbReference type="InterPro" id="IPR000223">
    <property type="entry name" value="Pept_S26A_signal_pept_1"/>
</dbReference>
<dbReference type="EMBL" id="DVLX01000062">
    <property type="protein sequence ID" value="HIT99614.1"/>
    <property type="molecule type" value="Genomic_DNA"/>
</dbReference>
<keyword evidence="7" id="KW-0645">Protease</keyword>
<keyword evidence="7" id="KW-0472">Membrane</keyword>
<reference evidence="9" key="2">
    <citation type="journal article" date="2021" name="PeerJ">
        <title>Extensive microbial diversity within the chicken gut microbiome revealed by metagenomics and culture.</title>
        <authorList>
            <person name="Gilroy R."/>
            <person name="Ravi A."/>
            <person name="Getino M."/>
            <person name="Pursley I."/>
            <person name="Horton D.L."/>
            <person name="Alikhan N.F."/>
            <person name="Baker D."/>
            <person name="Gharbi K."/>
            <person name="Hall N."/>
            <person name="Watson M."/>
            <person name="Adriaenssens E.M."/>
            <person name="Foster-Nyarko E."/>
            <person name="Jarju S."/>
            <person name="Secka A."/>
            <person name="Antonio M."/>
            <person name="Oren A."/>
            <person name="Chaudhuri R.R."/>
            <person name="La Ragione R."/>
            <person name="Hildebrand F."/>
            <person name="Pallen M.J."/>
        </authorList>
    </citation>
    <scope>NUCLEOTIDE SEQUENCE</scope>
    <source>
        <strain evidence="9">CHK176-22527</strain>
    </source>
</reference>
<dbReference type="PANTHER" id="PTHR43390">
    <property type="entry name" value="SIGNAL PEPTIDASE I"/>
    <property type="match status" value="1"/>
</dbReference>
<evidence type="ECO:0000313" key="9">
    <source>
        <dbReference type="EMBL" id="HIT99614.1"/>
    </source>
</evidence>
<dbReference type="GO" id="GO:0006465">
    <property type="term" value="P:signal peptide processing"/>
    <property type="evidence" value="ECO:0007669"/>
    <property type="project" value="InterPro"/>
</dbReference>
<feature type="active site" evidence="6">
    <location>
        <position position="34"/>
    </location>
</feature>
<dbReference type="EC" id="3.4.21.89" evidence="4 7"/>
<evidence type="ECO:0000256" key="2">
    <source>
        <dbReference type="ARBA" id="ARBA00004401"/>
    </source>
</evidence>
<gene>
    <name evidence="9" type="primary">lepB</name>
    <name evidence="9" type="ORF">IAD12_05110</name>
</gene>
<keyword evidence="7" id="KW-1133">Transmembrane helix</keyword>
<evidence type="ECO:0000256" key="3">
    <source>
        <dbReference type="ARBA" id="ARBA00009370"/>
    </source>
</evidence>
<dbReference type="InterPro" id="IPR019533">
    <property type="entry name" value="Peptidase_S26"/>
</dbReference>
<comment type="subcellular location">
    <subcellularLocation>
        <location evidence="2">Cell membrane</location>
        <topology evidence="2">Single-pass type II membrane protein</topology>
    </subcellularLocation>
    <subcellularLocation>
        <location evidence="7">Membrane</location>
        <topology evidence="7">Single-pass type II membrane protein</topology>
    </subcellularLocation>
</comment>
<evidence type="ECO:0000256" key="7">
    <source>
        <dbReference type="RuleBase" id="RU362042"/>
    </source>
</evidence>
<dbReference type="GO" id="GO:0005886">
    <property type="term" value="C:plasma membrane"/>
    <property type="evidence" value="ECO:0007669"/>
    <property type="project" value="UniProtKB-SubCell"/>
</dbReference>
<keyword evidence="5 7" id="KW-0378">Hydrolase</keyword>
<proteinExistence type="inferred from homology"/>
<keyword evidence="7" id="KW-0812">Transmembrane</keyword>
<evidence type="ECO:0000259" key="8">
    <source>
        <dbReference type="Pfam" id="PF10502"/>
    </source>
</evidence>
<dbReference type="PANTHER" id="PTHR43390:SF1">
    <property type="entry name" value="CHLOROPLAST PROCESSING PEPTIDASE"/>
    <property type="match status" value="1"/>
</dbReference>
<evidence type="ECO:0000256" key="4">
    <source>
        <dbReference type="ARBA" id="ARBA00013208"/>
    </source>
</evidence>
<feature type="transmembrane region" description="Helical" evidence="7">
    <location>
        <begin position="7"/>
        <end position="25"/>
    </location>
</feature>
<dbReference type="Gene3D" id="2.10.109.10">
    <property type="entry name" value="Umud Fragment, subunit A"/>
    <property type="match status" value="1"/>
</dbReference>